<dbReference type="GO" id="GO:0009231">
    <property type="term" value="P:riboflavin biosynthetic process"/>
    <property type="evidence" value="ECO:0007669"/>
    <property type="project" value="UniProtKB-UniPathway"/>
</dbReference>
<dbReference type="RefSeq" id="WP_209423799.1">
    <property type="nucleotide sequence ID" value="NZ_JBHTMT010000006.1"/>
</dbReference>
<comment type="catalytic activity">
    <reaction evidence="12 14">
        <text>5-amino-6-(5-phospho-D-ribitylamino)uracil + NADP(+) = 5-amino-6-(5-phospho-D-ribosylamino)uracil + NADPH + H(+)</text>
        <dbReference type="Rhea" id="RHEA:17845"/>
        <dbReference type="ChEBI" id="CHEBI:15378"/>
        <dbReference type="ChEBI" id="CHEBI:57783"/>
        <dbReference type="ChEBI" id="CHEBI:58349"/>
        <dbReference type="ChEBI" id="CHEBI:58421"/>
        <dbReference type="ChEBI" id="CHEBI:58453"/>
        <dbReference type="EC" id="1.1.1.193"/>
    </reaction>
</comment>
<dbReference type="PROSITE" id="PS00903">
    <property type="entry name" value="CYT_DCMP_DEAMINASES_1"/>
    <property type="match status" value="1"/>
</dbReference>
<dbReference type="UniPathway" id="UPA00275">
    <property type="reaction ID" value="UER00401"/>
</dbReference>
<dbReference type="InterPro" id="IPR050765">
    <property type="entry name" value="Riboflavin_Biosynth_HTPR"/>
</dbReference>
<organism evidence="19 20">
    <name type="scientific">Lactobacillus melliventris</name>
    <dbReference type="NCBI Taxonomy" id="1218507"/>
    <lineage>
        <taxon>Bacteria</taxon>
        <taxon>Bacillati</taxon>
        <taxon>Bacillota</taxon>
        <taxon>Bacilli</taxon>
        <taxon>Lactobacillales</taxon>
        <taxon>Lactobacillaceae</taxon>
        <taxon>Lactobacillus</taxon>
    </lineage>
</organism>
<feature type="binding site" evidence="16">
    <location>
        <position position="153"/>
    </location>
    <ligand>
        <name>NADP(+)</name>
        <dbReference type="ChEBI" id="CHEBI:58349"/>
    </ligand>
</feature>
<evidence type="ECO:0000256" key="6">
    <source>
        <dbReference type="ARBA" id="ARBA00022619"/>
    </source>
</evidence>
<comment type="function">
    <text evidence="1 14">Converts 2,5-diamino-6-(ribosylamino)-4(3h)-pyrimidinone 5'-phosphate into 5-amino-6-(ribosylamino)-2,4(1h,3h)-pyrimidinedione 5'-phosphate.</text>
</comment>
<feature type="binding site" evidence="17">
    <location>
        <position position="86"/>
    </location>
    <ligand>
        <name>Zn(2+)</name>
        <dbReference type="ChEBI" id="CHEBI:29105"/>
        <note>catalytic</note>
    </ligand>
</feature>
<evidence type="ECO:0000256" key="16">
    <source>
        <dbReference type="PIRSR" id="PIRSR006769-2"/>
    </source>
</evidence>
<dbReference type="PROSITE" id="PS51747">
    <property type="entry name" value="CYT_DCMP_DEAMINASES_2"/>
    <property type="match status" value="1"/>
</dbReference>
<feature type="binding site" evidence="16">
    <location>
        <position position="203"/>
    </location>
    <ligand>
        <name>substrate</name>
    </ligand>
</feature>
<reference evidence="19 20" key="1">
    <citation type="submission" date="2015-01" db="EMBL/GenBank/DDBJ databases">
        <title>Comparative genomics of the lactic acid bacteria isolated from the honey bee gut.</title>
        <authorList>
            <person name="Ellegaard K.M."/>
            <person name="Tamarit D."/>
            <person name="Javelind E."/>
            <person name="Olofsson T."/>
            <person name="Andersson S.G."/>
            <person name="Vasquez A."/>
        </authorList>
    </citation>
    <scope>NUCLEOTIDE SEQUENCE [LARGE SCALE GENOMIC DNA]</scope>
    <source>
        <strain evidence="19 20">Hma8</strain>
    </source>
</reference>
<gene>
    <name evidence="19" type="primary">ribC</name>
    <name evidence="19" type="ORF">JF74_03120</name>
</gene>
<dbReference type="NCBIfam" id="TIGR00326">
    <property type="entry name" value="eubact_ribD"/>
    <property type="match status" value="1"/>
</dbReference>
<evidence type="ECO:0000256" key="17">
    <source>
        <dbReference type="PIRSR" id="PIRSR006769-3"/>
    </source>
</evidence>
<keyword evidence="7 14" id="KW-0479">Metal-binding</keyword>
<dbReference type="STRING" id="1218507.JF74_03120"/>
<evidence type="ECO:0000256" key="12">
    <source>
        <dbReference type="ARBA" id="ARBA00049861"/>
    </source>
</evidence>
<comment type="caution">
    <text evidence="19">The sequence shown here is derived from an EMBL/GenBank/DDBJ whole genome shotgun (WGS) entry which is preliminary data.</text>
</comment>
<evidence type="ECO:0000259" key="18">
    <source>
        <dbReference type="PROSITE" id="PS51747"/>
    </source>
</evidence>
<dbReference type="EC" id="1.1.1.193" evidence="14"/>
<evidence type="ECO:0000256" key="7">
    <source>
        <dbReference type="ARBA" id="ARBA00022723"/>
    </source>
</evidence>
<dbReference type="GO" id="GO:0008835">
    <property type="term" value="F:diaminohydroxyphosphoribosylaminopyrimidine deaminase activity"/>
    <property type="evidence" value="ECO:0007669"/>
    <property type="project" value="UniProtKB-EC"/>
</dbReference>
<feature type="binding site" evidence="16">
    <location>
        <position position="183"/>
    </location>
    <ligand>
        <name>substrate</name>
    </ligand>
</feature>
<feature type="binding site" evidence="17">
    <location>
        <position position="77"/>
    </location>
    <ligand>
        <name>Zn(2+)</name>
        <dbReference type="ChEBI" id="CHEBI:29105"/>
        <note>catalytic</note>
    </ligand>
</feature>
<dbReference type="PIRSF" id="PIRSF006769">
    <property type="entry name" value="RibD"/>
    <property type="match status" value="1"/>
</dbReference>
<evidence type="ECO:0000313" key="20">
    <source>
        <dbReference type="Proteomes" id="UP000033531"/>
    </source>
</evidence>
<dbReference type="PATRIC" id="fig|1218507.3.peg.477"/>
<feature type="domain" description="CMP/dCMP-type deaminase" evidence="18">
    <location>
        <begin position="1"/>
        <end position="125"/>
    </location>
</feature>
<proteinExistence type="inferred from homology"/>
<dbReference type="GO" id="GO:0008270">
    <property type="term" value="F:zinc ion binding"/>
    <property type="evidence" value="ECO:0007669"/>
    <property type="project" value="InterPro"/>
</dbReference>
<feature type="binding site" evidence="16">
    <location>
        <position position="195"/>
    </location>
    <ligand>
        <name>NADP(+)</name>
        <dbReference type="ChEBI" id="CHEBI:58349"/>
    </ligand>
</feature>
<feature type="binding site" evidence="16">
    <location>
        <position position="206"/>
    </location>
    <ligand>
        <name>substrate</name>
    </ligand>
</feature>
<dbReference type="Proteomes" id="UP000033531">
    <property type="component" value="Unassembled WGS sequence"/>
</dbReference>
<keyword evidence="6 14" id="KW-0686">Riboflavin biosynthesis</keyword>
<dbReference type="Gene3D" id="3.40.430.10">
    <property type="entry name" value="Dihydrofolate Reductase, subunit A"/>
    <property type="match status" value="1"/>
</dbReference>
<feature type="binding site" evidence="16">
    <location>
        <position position="199"/>
    </location>
    <ligand>
        <name>NADP(+)</name>
        <dbReference type="ChEBI" id="CHEBI:58349"/>
    </ligand>
</feature>
<dbReference type="Pfam" id="PF01872">
    <property type="entry name" value="RibD_C"/>
    <property type="match status" value="1"/>
</dbReference>
<keyword evidence="9 14" id="KW-0521">NADP</keyword>
<evidence type="ECO:0000256" key="10">
    <source>
        <dbReference type="ARBA" id="ARBA00023002"/>
    </source>
</evidence>
<dbReference type="GO" id="GO:0008703">
    <property type="term" value="F:5-amino-6-(5-phosphoribosylamino)uracil reductase activity"/>
    <property type="evidence" value="ECO:0007669"/>
    <property type="project" value="UniProtKB-EC"/>
</dbReference>
<evidence type="ECO:0000256" key="4">
    <source>
        <dbReference type="ARBA" id="ARBA00005259"/>
    </source>
</evidence>
<name>A0A0F4LHR8_9LACO</name>
<sequence length="353" mass="39150">MQDKDYMQMAVQEALKAQGMTWTNPLVGAVLVKDNQVLATGYHHQFGKEHAEANTLSHLADPQQAQGATLYVTLEPCSHYGKQPPCCKKVAEAGIKKVVIGQVDPHQIVAGKGIEYLESHGVQTEIIGGTENLNVAYNFFYHKKRPFVTLKYAMSIDGKINAAGKRRTILTGDAAQVDVQKLRLHNQAILIGANTLRIDNPLLTVRIKNLPKPPIRIVLTKDANQLDFNSRMFKTQGEIWLLSRTKLTQKVAENVRCFTAAKWTPSKIVQFLAAHEIQSLLVEGGSNVQSQFVAADLADEIVTYIAPLVLGGTALPAVFGQALAEKSDYQLLDVKKFNQDVRIRVRRKECLQE</sequence>
<dbReference type="AlphaFoldDB" id="A0A0F4LHR8"/>
<evidence type="ECO:0000256" key="9">
    <source>
        <dbReference type="ARBA" id="ARBA00022857"/>
    </source>
</evidence>
<comment type="pathway">
    <text evidence="3 14">Cofactor biosynthesis; riboflavin biosynthesis; 5-amino-6-(D-ribitylamino)uracil from GTP: step 3/4.</text>
</comment>
<dbReference type="SUPFAM" id="SSF53927">
    <property type="entry name" value="Cytidine deaminase-like"/>
    <property type="match status" value="1"/>
</dbReference>
<keyword evidence="10 14" id="KW-0560">Oxidoreductase</keyword>
<evidence type="ECO:0000256" key="14">
    <source>
        <dbReference type="PIRNR" id="PIRNR006769"/>
    </source>
</evidence>
<dbReference type="CDD" id="cd01284">
    <property type="entry name" value="Riboflavin_deaminase-reductase"/>
    <property type="match status" value="1"/>
</dbReference>
<comment type="catalytic activity">
    <reaction evidence="13 14">
        <text>2,5-diamino-6-hydroxy-4-(5-phosphoribosylamino)-pyrimidine + H2O + H(+) = 5-amino-6-(5-phospho-D-ribosylamino)uracil + NH4(+)</text>
        <dbReference type="Rhea" id="RHEA:21868"/>
        <dbReference type="ChEBI" id="CHEBI:15377"/>
        <dbReference type="ChEBI" id="CHEBI:15378"/>
        <dbReference type="ChEBI" id="CHEBI:28938"/>
        <dbReference type="ChEBI" id="CHEBI:58453"/>
        <dbReference type="ChEBI" id="CHEBI:58614"/>
        <dbReference type="EC" id="3.5.4.26"/>
    </reaction>
</comment>
<dbReference type="InterPro" id="IPR016193">
    <property type="entry name" value="Cytidine_deaminase-like"/>
</dbReference>
<dbReference type="HOGENOM" id="CLU_036590_1_2_9"/>
<feature type="binding site" evidence="16">
    <location>
        <position position="283"/>
    </location>
    <ligand>
        <name>substrate</name>
    </ligand>
</feature>
<evidence type="ECO:0000313" key="19">
    <source>
        <dbReference type="EMBL" id="KJY57809.1"/>
    </source>
</evidence>
<dbReference type="EC" id="3.5.4.26" evidence="14"/>
<comment type="similarity">
    <text evidence="5 14">In the C-terminal section; belongs to the HTP reductase family.</text>
</comment>
<keyword evidence="14" id="KW-0378">Hydrolase</keyword>
<comment type="similarity">
    <text evidence="4 14">In the N-terminal section; belongs to the cytidine and deoxycytidylate deaminase family.</text>
</comment>
<evidence type="ECO:0000256" key="11">
    <source>
        <dbReference type="ARBA" id="ARBA00023268"/>
    </source>
</evidence>
<feature type="active site" description="Proton donor" evidence="15">
    <location>
        <position position="52"/>
    </location>
</feature>
<evidence type="ECO:0000256" key="3">
    <source>
        <dbReference type="ARBA" id="ARBA00004910"/>
    </source>
</evidence>
<dbReference type="Gene3D" id="3.40.140.10">
    <property type="entry name" value="Cytidine Deaminase, domain 2"/>
    <property type="match status" value="1"/>
</dbReference>
<dbReference type="PANTHER" id="PTHR38011:SF7">
    <property type="entry name" value="2,5-DIAMINO-6-RIBOSYLAMINO-4(3H)-PYRIMIDINONE 5'-PHOSPHATE REDUCTASE"/>
    <property type="match status" value="1"/>
</dbReference>
<evidence type="ECO:0000256" key="2">
    <source>
        <dbReference type="ARBA" id="ARBA00004882"/>
    </source>
</evidence>
<dbReference type="InterPro" id="IPR002734">
    <property type="entry name" value="RibDG_C"/>
</dbReference>
<keyword evidence="8 14" id="KW-0862">Zinc</keyword>
<dbReference type="InterPro" id="IPR024072">
    <property type="entry name" value="DHFR-like_dom_sf"/>
</dbReference>
<keyword evidence="11" id="KW-0511">Multifunctional enzyme</keyword>
<feature type="binding site" evidence="17">
    <location>
        <position position="50"/>
    </location>
    <ligand>
        <name>Zn(2+)</name>
        <dbReference type="ChEBI" id="CHEBI:29105"/>
        <note>catalytic</note>
    </ligand>
</feature>
<evidence type="ECO:0000256" key="1">
    <source>
        <dbReference type="ARBA" id="ARBA00002151"/>
    </source>
</evidence>
<dbReference type="InterPro" id="IPR002125">
    <property type="entry name" value="CMP_dCMP_dom"/>
</dbReference>
<dbReference type="PANTHER" id="PTHR38011">
    <property type="entry name" value="DIHYDROFOLATE REDUCTASE FAMILY PROTEIN (AFU_ORTHOLOGUE AFUA_8G06820)"/>
    <property type="match status" value="1"/>
</dbReference>
<dbReference type="Pfam" id="PF00383">
    <property type="entry name" value="dCMP_cyt_deam_1"/>
    <property type="match status" value="1"/>
</dbReference>
<comment type="cofactor">
    <cofactor evidence="14 17">
        <name>Zn(2+)</name>
        <dbReference type="ChEBI" id="CHEBI:29105"/>
    </cofactor>
    <text evidence="14 17">Binds 1 zinc ion.</text>
</comment>
<dbReference type="SUPFAM" id="SSF53597">
    <property type="entry name" value="Dihydrofolate reductase-like"/>
    <property type="match status" value="1"/>
</dbReference>
<evidence type="ECO:0000256" key="15">
    <source>
        <dbReference type="PIRSR" id="PIRSR006769-1"/>
    </source>
</evidence>
<evidence type="ECO:0000256" key="13">
    <source>
        <dbReference type="ARBA" id="ARBA00049886"/>
    </source>
</evidence>
<protein>
    <recommendedName>
        <fullName evidence="14">Riboflavin biosynthesis protein RibD</fullName>
    </recommendedName>
    <domain>
        <recommendedName>
            <fullName evidence="14">Diaminohydroxyphosphoribosylaminopyrimidine deaminase</fullName>
            <shortName evidence="14">DRAP deaminase</shortName>
            <ecNumber evidence="14">3.5.4.26</ecNumber>
        </recommendedName>
        <alternativeName>
            <fullName evidence="14">Riboflavin-specific deaminase</fullName>
        </alternativeName>
    </domain>
    <domain>
        <recommendedName>
            <fullName evidence="14">5-amino-6-(5-phosphoribosylamino)uracil reductase</fullName>
            <ecNumber evidence="14">1.1.1.193</ecNumber>
        </recommendedName>
        <alternativeName>
            <fullName evidence="14">HTP reductase</fullName>
        </alternativeName>
    </domain>
</protein>
<dbReference type="InterPro" id="IPR004794">
    <property type="entry name" value="Eubact_RibD"/>
</dbReference>
<dbReference type="EMBL" id="JXLI01000006">
    <property type="protein sequence ID" value="KJY57809.1"/>
    <property type="molecule type" value="Genomic_DNA"/>
</dbReference>
<evidence type="ECO:0000256" key="8">
    <source>
        <dbReference type="ARBA" id="ARBA00022833"/>
    </source>
</evidence>
<comment type="pathway">
    <text evidence="2 14">Cofactor biosynthesis; riboflavin biosynthesis; 5-amino-6-(D-ribitylamino)uracil from GTP: step 2/4.</text>
</comment>
<evidence type="ECO:0000256" key="5">
    <source>
        <dbReference type="ARBA" id="ARBA00007417"/>
    </source>
</evidence>
<dbReference type="InterPro" id="IPR016192">
    <property type="entry name" value="APOBEC/CMP_deaminase_Zn-bd"/>
</dbReference>
<accession>A0A0F4LHR8</accession>